<gene>
    <name evidence="1" type="ORF">Q5Y72_12860</name>
</gene>
<evidence type="ECO:0000313" key="1">
    <source>
        <dbReference type="EMBL" id="MDP5307977.1"/>
    </source>
</evidence>
<keyword evidence="2" id="KW-1185">Reference proteome</keyword>
<evidence type="ECO:0008006" key="3">
    <source>
        <dbReference type="Google" id="ProtNLM"/>
    </source>
</evidence>
<accession>A0ABT9JDS0</accession>
<dbReference type="EMBL" id="JAVAMQ010000011">
    <property type="protein sequence ID" value="MDP5307977.1"/>
    <property type="molecule type" value="Genomic_DNA"/>
</dbReference>
<reference evidence="1 2" key="1">
    <citation type="submission" date="2023-08" db="EMBL/GenBank/DDBJ databases">
        <authorList>
            <person name="Park J.-S."/>
        </authorList>
    </citation>
    <scope>NUCLEOTIDE SEQUENCE [LARGE SCALE GENOMIC DNA]</scope>
    <source>
        <strain evidence="1 2">2205BS29-5</strain>
    </source>
</reference>
<dbReference type="Proteomes" id="UP001224997">
    <property type="component" value="Unassembled WGS sequence"/>
</dbReference>
<dbReference type="RefSeq" id="WP_305963822.1">
    <property type="nucleotide sequence ID" value="NZ_JAVAMQ010000011.1"/>
</dbReference>
<sequence>MRERWYALEDDPVRAALPSGSFFADPSLTPDAGGVAAQLPAFKAWTQKRVAALPDLIAVPWGEAPQVAPNCKGMRDVLATEIPDSHIPLVAQVPTLLSGDATPAAGHMNHSDRPRPGEDRLFLHESAPAHKFCRYPRPVGAGGVEALIPPGAGHVSALIAAGAVSSPGQGESERVGTTVILRLDALRLAPVDAMADAPEGLRGVVVAEGPVEAVATWHREGRGYRQTASLIPPDWALPTAPALAANDLVGLTLGMPLSECEAATRAHPGEAMLFEQEGPGQGLFGQPQGFISLGTGETLAAVYAPGAEGQPEGSYLNRPDYWFEGGWPEVITDRPGQADVSRCAPVVGAMVADGGPGVPMLQVWLMDRKLAQDLHVPIEPMVKAVDIKL</sequence>
<protein>
    <recommendedName>
        <fullName evidence="3">DUF4237 domain-containing protein</fullName>
    </recommendedName>
</protein>
<comment type="caution">
    <text evidence="1">The sequence shown here is derived from an EMBL/GenBank/DDBJ whole genome shotgun (WGS) entry which is preliminary data.</text>
</comment>
<organism evidence="1 2">
    <name type="scientific">Paracoccus spongiarum</name>
    <dbReference type="NCBI Taxonomy" id="3064387"/>
    <lineage>
        <taxon>Bacteria</taxon>
        <taxon>Pseudomonadati</taxon>
        <taxon>Pseudomonadota</taxon>
        <taxon>Alphaproteobacteria</taxon>
        <taxon>Rhodobacterales</taxon>
        <taxon>Paracoccaceae</taxon>
        <taxon>Paracoccus</taxon>
    </lineage>
</organism>
<evidence type="ECO:0000313" key="2">
    <source>
        <dbReference type="Proteomes" id="UP001224997"/>
    </source>
</evidence>
<proteinExistence type="predicted"/>
<name>A0ABT9JDS0_9RHOB</name>